<protein>
    <recommendedName>
        <fullName evidence="1">Fe/B12 periplasmic-binding domain-containing protein</fullName>
    </recommendedName>
</protein>
<dbReference type="RefSeq" id="WP_106292029.1">
    <property type="nucleotide sequence ID" value="NZ_PVTH01000002.1"/>
</dbReference>
<name>A0A2T0U9P0_9SPHI</name>
<evidence type="ECO:0000313" key="3">
    <source>
        <dbReference type="Proteomes" id="UP000238034"/>
    </source>
</evidence>
<dbReference type="Proteomes" id="UP000238034">
    <property type="component" value="Unassembled WGS sequence"/>
</dbReference>
<feature type="domain" description="Fe/B12 periplasmic-binding" evidence="1">
    <location>
        <begin position="1"/>
        <end position="149"/>
    </location>
</feature>
<dbReference type="PANTHER" id="PTHR42860">
    <property type="entry name" value="VITAMIN B12-BINDING PROTEIN"/>
    <property type="match status" value="1"/>
</dbReference>
<evidence type="ECO:0000259" key="1">
    <source>
        <dbReference type="PROSITE" id="PS50983"/>
    </source>
</evidence>
<keyword evidence="3" id="KW-1185">Reference proteome</keyword>
<sequence length="164" mass="17917">MSELSILSYLPGENADELEQLQERVELVRHKLKFVELIPTVACISSLSPLKLAAGLVPEIIRLAGGTPVEGDDLALLDPQYIIVALEGSPISTAMSQVDILMALPGWESLDAVKNGRIYLANGDTHFNDSPESIVDTIEMVAEILNPKQFAFGYEGECWTKFSI</sequence>
<proteinExistence type="predicted"/>
<comment type="caution">
    <text evidence="2">The sequence shown here is derived from an EMBL/GenBank/DDBJ whole genome shotgun (WGS) entry which is preliminary data.</text>
</comment>
<dbReference type="PROSITE" id="PS50983">
    <property type="entry name" value="FE_B12_PBP"/>
    <property type="match status" value="1"/>
</dbReference>
<dbReference type="AlphaFoldDB" id="A0A2T0U9P0"/>
<dbReference type="InterPro" id="IPR002491">
    <property type="entry name" value="ABC_transptr_periplasmic_BD"/>
</dbReference>
<gene>
    <name evidence="2" type="ORF">B0I27_102425</name>
</gene>
<accession>A0A2T0U9P0</accession>
<evidence type="ECO:0000313" key="2">
    <source>
        <dbReference type="EMBL" id="PRY54655.1"/>
    </source>
</evidence>
<reference evidence="2 3" key="1">
    <citation type="submission" date="2018-03" db="EMBL/GenBank/DDBJ databases">
        <title>Genomic Encyclopedia of Type Strains, Phase III (KMG-III): the genomes of soil and plant-associated and newly described type strains.</title>
        <authorList>
            <person name="Whitman W."/>
        </authorList>
    </citation>
    <scope>NUCLEOTIDE SEQUENCE [LARGE SCALE GENOMIC DNA]</scope>
    <source>
        <strain evidence="2 3">CGMCC 1.9313</strain>
    </source>
</reference>
<dbReference type="Gene3D" id="3.40.50.1980">
    <property type="entry name" value="Nitrogenase molybdenum iron protein domain"/>
    <property type="match status" value="1"/>
</dbReference>
<organism evidence="2 3">
    <name type="scientific">Arcticibacter pallidicorallinus</name>
    <dbReference type="NCBI Taxonomy" id="1259464"/>
    <lineage>
        <taxon>Bacteria</taxon>
        <taxon>Pseudomonadati</taxon>
        <taxon>Bacteroidota</taxon>
        <taxon>Sphingobacteriia</taxon>
        <taxon>Sphingobacteriales</taxon>
        <taxon>Sphingobacteriaceae</taxon>
        <taxon>Arcticibacter</taxon>
    </lineage>
</organism>
<dbReference type="SUPFAM" id="SSF53807">
    <property type="entry name" value="Helical backbone' metal receptor"/>
    <property type="match status" value="1"/>
</dbReference>
<dbReference type="InterPro" id="IPR051030">
    <property type="entry name" value="Vitamin_B12-ABC_binding"/>
</dbReference>
<dbReference type="OrthoDB" id="9787772at2"/>
<dbReference type="PANTHER" id="PTHR42860:SF1">
    <property type="entry name" value="VITAMIN B12-BINDING PROTEIN"/>
    <property type="match status" value="1"/>
</dbReference>
<dbReference type="EMBL" id="PVTH01000002">
    <property type="protein sequence ID" value="PRY54655.1"/>
    <property type="molecule type" value="Genomic_DNA"/>
</dbReference>